<feature type="region of interest" description="Disordered" evidence="2">
    <location>
        <begin position="1"/>
        <end position="47"/>
    </location>
</feature>
<evidence type="ECO:0000313" key="4">
    <source>
        <dbReference type="EMBL" id="CAG2221481.1"/>
    </source>
</evidence>
<evidence type="ECO:0000256" key="1">
    <source>
        <dbReference type="SAM" id="Coils"/>
    </source>
</evidence>
<name>A0A8S3SK18_MYTED</name>
<dbReference type="AlphaFoldDB" id="A0A8S3SK18"/>
<keyword evidence="5" id="KW-1185">Reference proteome</keyword>
<dbReference type="EMBL" id="CAJPWZ010001681">
    <property type="protein sequence ID" value="CAG2221481.1"/>
    <property type="molecule type" value="Genomic_DNA"/>
</dbReference>
<dbReference type="Proteomes" id="UP000683360">
    <property type="component" value="Unassembled WGS sequence"/>
</dbReference>
<evidence type="ECO:0000313" key="5">
    <source>
        <dbReference type="Proteomes" id="UP000683360"/>
    </source>
</evidence>
<proteinExistence type="predicted"/>
<comment type="caution">
    <text evidence="4">The sequence shown here is derived from an EMBL/GenBank/DDBJ whole genome shotgun (WGS) entry which is preliminary data.</text>
</comment>
<gene>
    <name evidence="4" type="ORF">MEDL_34880</name>
</gene>
<feature type="coiled-coil region" evidence="1">
    <location>
        <begin position="93"/>
        <end position="153"/>
    </location>
</feature>
<keyword evidence="1" id="KW-0175">Coiled coil</keyword>
<evidence type="ECO:0000256" key="3">
    <source>
        <dbReference type="SAM" id="Phobius"/>
    </source>
</evidence>
<reference evidence="4" key="1">
    <citation type="submission" date="2021-03" db="EMBL/GenBank/DDBJ databases">
        <authorList>
            <person name="Bekaert M."/>
        </authorList>
    </citation>
    <scope>NUCLEOTIDE SEQUENCE</scope>
</reference>
<organism evidence="4 5">
    <name type="scientific">Mytilus edulis</name>
    <name type="common">Blue mussel</name>
    <dbReference type="NCBI Taxonomy" id="6550"/>
    <lineage>
        <taxon>Eukaryota</taxon>
        <taxon>Metazoa</taxon>
        <taxon>Spiralia</taxon>
        <taxon>Lophotrochozoa</taxon>
        <taxon>Mollusca</taxon>
        <taxon>Bivalvia</taxon>
        <taxon>Autobranchia</taxon>
        <taxon>Pteriomorphia</taxon>
        <taxon>Mytilida</taxon>
        <taxon>Mytiloidea</taxon>
        <taxon>Mytilidae</taxon>
        <taxon>Mytilinae</taxon>
        <taxon>Mytilus</taxon>
    </lineage>
</organism>
<sequence length="161" mass="18175">MPQEKKENIIEFSDDSQDEGFGSSTNPEPQRPEPQRPPRRSVLKPPQPQVATVLDTPGINASALKWFNENPVLLVLLLGSLLMGMLFHFYKKVDTLQSNIESLREKINQLENLSKENCSLVGGTQTYLSVKTMAKIEDRIENAKNKIDDIVKSIEPIKMIL</sequence>
<keyword evidence="3" id="KW-1133">Transmembrane helix</keyword>
<evidence type="ECO:0000256" key="2">
    <source>
        <dbReference type="SAM" id="MobiDB-lite"/>
    </source>
</evidence>
<keyword evidence="3" id="KW-0472">Membrane</keyword>
<keyword evidence="3" id="KW-0812">Transmembrane</keyword>
<protein>
    <submittedName>
        <fullName evidence="4">Uncharacterized protein</fullName>
    </submittedName>
</protein>
<feature type="transmembrane region" description="Helical" evidence="3">
    <location>
        <begin position="72"/>
        <end position="90"/>
    </location>
</feature>
<accession>A0A8S3SK18</accession>